<comment type="caution">
    <text evidence="1">The sequence shown here is derived from an EMBL/GenBank/DDBJ whole genome shotgun (WGS) entry which is preliminary data.</text>
</comment>
<proteinExistence type="predicted"/>
<feature type="non-terminal residue" evidence="1">
    <location>
        <position position="105"/>
    </location>
</feature>
<sequence>QGRYHVIDYKTNWLGARVDDYQGSALAAAMREHHYPLQALLYTLALHRLLRQRLRNYDYARHMGAACTCSCARWIWHRRPGCGGSASMRRWCRRWMNSAMEHAHE</sequence>
<gene>
    <name evidence="1" type="ORF">B1B_07160</name>
</gene>
<name>T1B268_9ZZZZ</name>
<dbReference type="SUPFAM" id="SSF52980">
    <property type="entry name" value="Restriction endonuclease-like"/>
    <property type="match status" value="1"/>
</dbReference>
<dbReference type="InterPro" id="IPR011335">
    <property type="entry name" value="Restrct_endonuc-II-like"/>
</dbReference>
<feature type="non-terminal residue" evidence="1">
    <location>
        <position position="1"/>
    </location>
</feature>
<protein>
    <submittedName>
        <fullName evidence="1">Uncharacterized protein</fullName>
    </submittedName>
</protein>
<reference evidence="1" key="1">
    <citation type="submission" date="2013-08" db="EMBL/GenBank/DDBJ databases">
        <authorList>
            <person name="Mendez C."/>
            <person name="Richter M."/>
            <person name="Ferrer M."/>
            <person name="Sanchez J."/>
        </authorList>
    </citation>
    <scope>NUCLEOTIDE SEQUENCE</scope>
</reference>
<organism evidence="1">
    <name type="scientific">mine drainage metagenome</name>
    <dbReference type="NCBI Taxonomy" id="410659"/>
    <lineage>
        <taxon>unclassified sequences</taxon>
        <taxon>metagenomes</taxon>
        <taxon>ecological metagenomes</taxon>
    </lineage>
</organism>
<dbReference type="Gene3D" id="3.90.320.10">
    <property type="match status" value="1"/>
</dbReference>
<dbReference type="InterPro" id="IPR011604">
    <property type="entry name" value="PDDEXK-like_dom_sf"/>
</dbReference>
<accession>T1B268</accession>
<evidence type="ECO:0000313" key="1">
    <source>
        <dbReference type="EMBL" id="EQD62638.1"/>
    </source>
</evidence>
<dbReference type="EMBL" id="AUZY01004557">
    <property type="protein sequence ID" value="EQD62638.1"/>
    <property type="molecule type" value="Genomic_DNA"/>
</dbReference>
<dbReference type="AlphaFoldDB" id="T1B268"/>
<reference evidence="1" key="2">
    <citation type="journal article" date="2014" name="ISME J.">
        <title>Microbial stratification in low pH oxic and suboxic macroscopic growths along an acid mine drainage.</title>
        <authorList>
            <person name="Mendez-Garcia C."/>
            <person name="Mesa V."/>
            <person name="Sprenger R.R."/>
            <person name="Richter M."/>
            <person name="Diez M.S."/>
            <person name="Solano J."/>
            <person name="Bargiela R."/>
            <person name="Golyshina O.V."/>
            <person name="Manteca A."/>
            <person name="Ramos J.L."/>
            <person name="Gallego J.R."/>
            <person name="Llorente I."/>
            <person name="Martins Dos Santos V.A."/>
            <person name="Jensen O.N."/>
            <person name="Pelaez A.I."/>
            <person name="Sanchez J."/>
            <person name="Ferrer M."/>
        </authorList>
    </citation>
    <scope>NUCLEOTIDE SEQUENCE</scope>
</reference>